<keyword evidence="3 6" id="KW-0812">Transmembrane</keyword>
<accession>A0A3A4F003</accession>
<dbReference type="Pfam" id="PF06271">
    <property type="entry name" value="RDD"/>
    <property type="match status" value="1"/>
</dbReference>
<evidence type="ECO:0000256" key="1">
    <source>
        <dbReference type="ARBA" id="ARBA00004651"/>
    </source>
</evidence>
<dbReference type="PANTHER" id="PTHR36115">
    <property type="entry name" value="PROLINE-RICH ANTIGEN HOMOLOG-RELATED"/>
    <property type="match status" value="1"/>
</dbReference>
<dbReference type="AlphaFoldDB" id="A0A3A4F003"/>
<evidence type="ECO:0000256" key="6">
    <source>
        <dbReference type="SAM" id="Phobius"/>
    </source>
</evidence>
<keyword evidence="2" id="KW-1003">Cell membrane</keyword>
<gene>
    <name evidence="8" type="ORF">D3250_10170</name>
</gene>
<evidence type="ECO:0000256" key="4">
    <source>
        <dbReference type="ARBA" id="ARBA00022989"/>
    </source>
</evidence>
<dbReference type="InterPro" id="IPR010432">
    <property type="entry name" value="RDD"/>
</dbReference>
<proteinExistence type="predicted"/>
<keyword evidence="9" id="KW-1185">Reference proteome</keyword>
<dbReference type="OrthoDB" id="5187110at2"/>
<evidence type="ECO:0000313" key="9">
    <source>
        <dbReference type="Proteomes" id="UP000266615"/>
    </source>
</evidence>
<evidence type="ECO:0000259" key="7">
    <source>
        <dbReference type="Pfam" id="PF06271"/>
    </source>
</evidence>
<keyword evidence="5 6" id="KW-0472">Membrane</keyword>
<name>A0A3A4F003_9MICC</name>
<feature type="transmembrane region" description="Helical" evidence="6">
    <location>
        <begin position="88"/>
        <end position="109"/>
    </location>
</feature>
<dbReference type="PANTHER" id="PTHR36115:SF6">
    <property type="entry name" value="PROLINE-RICH ANTIGEN HOMOLOG"/>
    <property type="match status" value="1"/>
</dbReference>
<sequence>MSFPSVTQLFRACYKVFTQGPDVDCSVVSIKGPQDDGTSSGYPGDRLGLPPTGPGALAPWGRRILALFIDWGIASVVSMIWFDYNVWVTLAVFLVLHVALVGFFGVSVGKRLMRLQVVRLHPDRPAAVPGPHWALLRALLLLLVIPTVVISPDGRGAHDRIAGTVQVTM</sequence>
<keyword evidence="4 6" id="KW-1133">Transmembrane helix</keyword>
<evidence type="ECO:0000256" key="3">
    <source>
        <dbReference type="ARBA" id="ARBA00022692"/>
    </source>
</evidence>
<comment type="caution">
    <text evidence="8">The sequence shown here is derived from an EMBL/GenBank/DDBJ whole genome shotgun (WGS) entry which is preliminary data.</text>
</comment>
<organism evidence="8 9">
    <name type="scientific">Nesterenkonia natronophila</name>
    <dbReference type="NCBI Taxonomy" id="2174932"/>
    <lineage>
        <taxon>Bacteria</taxon>
        <taxon>Bacillati</taxon>
        <taxon>Actinomycetota</taxon>
        <taxon>Actinomycetes</taxon>
        <taxon>Micrococcales</taxon>
        <taxon>Micrococcaceae</taxon>
        <taxon>Nesterenkonia</taxon>
    </lineage>
</organism>
<dbReference type="EMBL" id="QYZP01000003">
    <property type="protein sequence ID" value="RJN31206.1"/>
    <property type="molecule type" value="Genomic_DNA"/>
</dbReference>
<evidence type="ECO:0000313" key="8">
    <source>
        <dbReference type="EMBL" id="RJN31206.1"/>
    </source>
</evidence>
<dbReference type="Proteomes" id="UP000266615">
    <property type="component" value="Unassembled WGS sequence"/>
</dbReference>
<dbReference type="InterPro" id="IPR051791">
    <property type="entry name" value="Pra-immunoreactive"/>
</dbReference>
<evidence type="ECO:0000256" key="5">
    <source>
        <dbReference type="ARBA" id="ARBA00023136"/>
    </source>
</evidence>
<feature type="transmembrane region" description="Helical" evidence="6">
    <location>
        <begin position="64"/>
        <end position="82"/>
    </location>
</feature>
<feature type="transmembrane region" description="Helical" evidence="6">
    <location>
        <begin position="130"/>
        <end position="150"/>
    </location>
</feature>
<dbReference type="GO" id="GO:0005886">
    <property type="term" value="C:plasma membrane"/>
    <property type="evidence" value="ECO:0007669"/>
    <property type="project" value="UniProtKB-SubCell"/>
</dbReference>
<feature type="domain" description="RDD" evidence="7">
    <location>
        <begin position="86"/>
        <end position="163"/>
    </location>
</feature>
<comment type="subcellular location">
    <subcellularLocation>
        <location evidence="1">Cell membrane</location>
        <topology evidence="1">Multi-pass membrane protein</topology>
    </subcellularLocation>
</comment>
<protein>
    <submittedName>
        <fullName evidence="8">RDD family protein</fullName>
    </submittedName>
</protein>
<reference evidence="8 9" key="1">
    <citation type="submission" date="2018-09" db="EMBL/GenBank/DDBJ databases">
        <title>Nesterenkonia natronophila sp. nov., an alkaliphilic actinobacteriume isolated from a soda lake, and emended description of the genus Nesterenkonia.</title>
        <authorList>
            <person name="Menes R.J."/>
            <person name="Iriarte A."/>
        </authorList>
    </citation>
    <scope>NUCLEOTIDE SEQUENCE [LARGE SCALE GENOMIC DNA]</scope>
    <source>
        <strain evidence="8 9">M8</strain>
    </source>
</reference>
<evidence type="ECO:0000256" key="2">
    <source>
        <dbReference type="ARBA" id="ARBA00022475"/>
    </source>
</evidence>